<dbReference type="Gene3D" id="1.10.472.10">
    <property type="entry name" value="Cyclin-like"/>
    <property type="match status" value="1"/>
</dbReference>
<keyword evidence="11" id="KW-1185">Reference proteome</keyword>
<keyword evidence="3" id="KW-0460">Magnesium</keyword>
<dbReference type="Proteomes" id="UP001189429">
    <property type="component" value="Unassembled WGS sequence"/>
</dbReference>
<name>A0ABN9T9U5_9DINO</name>
<dbReference type="InterPro" id="IPR029017">
    <property type="entry name" value="Enolase-like_N"/>
</dbReference>
<evidence type="ECO:0000313" key="11">
    <source>
        <dbReference type="Proteomes" id="UP001189429"/>
    </source>
</evidence>
<keyword evidence="2" id="KW-0479">Metal-binding</keyword>
<dbReference type="Pfam" id="PF08271">
    <property type="entry name" value="Zn_Ribbon_TF"/>
    <property type="match status" value="1"/>
</dbReference>
<evidence type="ECO:0008006" key="12">
    <source>
        <dbReference type="Google" id="ProtNLM"/>
    </source>
</evidence>
<evidence type="ECO:0000313" key="10">
    <source>
        <dbReference type="EMBL" id="CAK0841939.1"/>
    </source>
</evidence>
<organism evidence="10 11">
    <name type="scientific">Prorocentrum cordatum</name>
    <dbReference type="NCBI Taxonomy" id="2364126"/>
    <lineage>
        <taxon>Eukaryota</taxon>
        <taxon>Sar</taxon>
        <taxon>Alveolata</taxon>
        <taxon>Dinophyceae</taxon>
        <taxon>Prorocentrales</taxon>
        <taxon>Prorocentraceae</taxon>
        <taxon>Prorocentrum</taxon>
    </lineage>
</organism>
<evidence type="ECO:0000259" key="8">
    <source>
        <dbReference type="Pfam" id="PF08271"/>
    </source>
</evidence>
<dbReference type="InterPro" id="IPR036849">
    <property type="entry name" value="Enolase-like_C_sf"/>
</dbReference>
<dbReference type="PANTHER" id="PTHR13794">
    <property type="entry name" value="ENOLASE SUPERFAMILY, MANDELATE RACEMASE"/>
    <property type="match status" value="1"/>
</dbReference>
<comment type="cofactor">
    <cofactor evidence="1">
        <name>Mg(2+)</name>
        <dbReference type="ChEBI" id="CHEBI:18420"/>
    </cofactor>
</comment>
<evidence type="ECO:0000256" key="4">
    <source>
        <dbReference type="ARBA" id="ARBA00023015"/>
    </source>
</evidence>
<protein>
    <recommendedName>
        <fullName evidence="12">TFIIB-type domain-containing protein</fullName>
    </recommendedName>
</protein>
<dbReference type="InterPro" id="IPR013137">
    <property type="entry name" value="Znf_TFIIB"/>
</dbReference>
<feature type="compositionally biased region" description="Low complexity" evidence="6">
    <location>
        <begin position="474"/>
        <end position="486"/>
    </location>
</feature>
<sequence length="713" mass="78185">MACRAFPKVKEVRAYVQETADVKQHVQGADCHDVADLHWINGNLPLWSSSDGAPELLPIANPMSVHPAYKKHRKSWGINAIGSMVVEVEADDGTTGVGITIGGEPGCYIVEHHLSRFVEGQDPRNIELMWDQMFRRLAEQDLHFTWMEEFLPPDEYDGYAEVRKAVGNLGLLLTTGEHEYSRFGYKQLIDKKAADILQPDITWLGGITEARRVMAQAAASDVLFINLSPDGTEIKPYFGGLFPDEPLPAEGRITLEQISKPGFGCTLCKDGLKRPYPRAPEESQAQRDRNASLFEGPCAVKPVMPLVGSFMPGLGGDKRPSTMVLPSYGHIGSKVGSGRVASHACRGAPSWSAQSTAMGDLAIDSQKECAACEKAAKDAKKTPPRLIVDHTMGDLICTGCGLVLQDRCIDESEEWRTFASEGVDSGPGYSTRCRAEHVKLGDFDASNDIGTHIGGASQVSLALQKAQQSAEGNARSSRSAQAQLSAQKEDRIRKLMVRIRDLTGRLSLGESINRRCHSLLQDLEAKGKITPQMQASKLNAIIHLASSLERATRTVAELAAANAKAAGKHGRERDFEKTIEKRVKELSKDLEIMLPTPVEDEELMARFVNKLELPREICKPALHIARQAVKLDVVRTKAQAQIPVMACAILIAAWLLDSPKKPDFEQVAKETKVEDAQVRAAYKSMWARIRQGLLPEDFQCRLPAGADGLPPPR</sequence>
<dbReference type="InterPro" id="IPR000812">
    <property type="entry name" value="TFIIB"/>
</dbReference>
<feature type="domain" description="TFIIB-type" evidence="8">
    <location>
        <begin position="385"/>
        <end position="418"/>
    </location>
</feature>
<evidence type="ECO:0000256" key="1">
    <source>
        <dbReference type="ARBA" id="ARBA00001946"/>
    </source>
</evidence>
<proteinExistence type="predicted"/>
<accession>A0ABN9T9U5</accession>
<feature type="domain" description="Transcription factor TFIIB cyclin-like" evidence="7">
    <location>
        <begin position="602"/>
        <end position="685"/>
    </location>
</feature>
<reference evidence="10" key="1">
    <citation type="submission" date="2023-10" db="EMBL/GenBank/DDBJ databases">
        <authorList>
            <person name="Chen Y."/>
            <person name="Shah S."/>
            <person name="Dougan E. K."/>
            <person name="Thang M."/>
            <person name="Chan C."/>
        </authorList>
    </citation>
    <scope>NUCLEOTIDE SEQUENCE [LARGE SCALE GENOMIC DNA]</scope>
</reference>
<dbReference type="Pfam" id="PF00382">
    <property type="entry name" value="TFIIB"/>
    <property type="match status" value="1"/>
</dbReference>
<dbReference type="InterPro" id="IPR029065">
    <property type="entry name" value="Enolase_C-like"/>
</dbReference>
<comment type="caution">
    <text evidence="10">The sequence shown here is derived from an EMBL/GenBank/DDBJ whole genome shotgun (WGS) entry which is preliminary data.</text>
</comment>
<keyword evidence="5" id="KW-0804">Transcription</keyword>
<dbReference type="EMBL" id="CAUYUJ010014493">
    <property type="protein sequence ID" value="CAK0841939.1"/>
    <property type="molecule type" value="Genomic_DNA"/>
</dbReference>
<dbReference type="SUPFAM" id="SSF51604">
    <property type="entry name" value="Enolase C-terminal domain-like"/>
    <property type="match status" value="1"/>
</dbReference>
<dbReference type="Gene3D" id="1.10.472.170">
    <property type="match status" value="1"/>
</dbReference>
<dbReference type="SUPFAM" id="SSF47954">
    <property type="entry name" value="Cyclin-like"/>
    <property type="match status" value="1"/>
</dbReference>
<evidence type="ECO:0000256" key="3">
    <source>
        <dbReference type="ARBA" id="ARBA00022842"/>
    </source>
</evidence>
<evidence type="ECO:0000256" key="5">
    <source>
        <dbReference type="ARBA" id="ARBA00023163"/>
    </source>
</evidence>
<dbReference type="PANTHER" id="PTHR13794:SF58">
    <property type="entry name" value="MITOCHONDRIAL ENOLASE SUPERFAMILY MEMBER 1"/>
    <property type="match status" value="1"/>
</dbReference>
<feature type="region of interest" description="Disordered" evidence="6">
    <location>
        <begin position="467"/>
        <end position="486"/>
    </location>
</feature>
<dbReference type="InterPro" id="IPR046945">
    <property type="entry name" value="RHMD-like"/>
</dbReference>
<dbReference type="PRINTS" id="PR00685">
    <property type="entry name" value="TIFACTORIIB"/>
</dbReference>
<feature type="domain" description="Enolase C-terminal" evidence="9">
    <location>
        <begin position="132"/>
        <end position="225"/>
    </location>
</feature>
<dbReference type="InterPro" id="IPR013150">
    <property type="entry name" value="TFIIB_cyclin"/>
</dbReference>
<gene>
    <name evidence="10" type="ORF">PCOR1329_LOCUS36999</name>
</gene>
<keyword evidence="4" id="KW-0805">Transcription regulation</keyword>
<evidence type="ECO:0000259" key="9">
    <source>
        <dbReference type="Pfam" id="PF13378"/>
    </source>
</evidence>
<dbReference type="SUPFAM" id="SSF54826">
    <property type="entry name" value="Enolase N-terminal domain-like"/>
    <property type="match status" value="1"/>
</dbReference>
<dbReference type="Gene3D" id="3.30.390.10">
    <property type="entry name" value="Enolase-like, N-terminal domain"/>
    <property type="match status" value="1"/>
</dbReference>
<evidence type="ECO:0000256" key="6">
    <source>
        <dbReference type="SAM" id="MobiDB-lite"/>
    </source>
</evidence>
<dbReference type="Gene3D" id="3.20.20.120">
    <property type="entry name" value="Enolase-like C-terminal domain"/>
    <property type="match status" value="1"/>
</dbReference>
<evidence type="ECO:0000259" key="7">
    <source>
        <dbReference type="Pfam" id="PF00382"/>
    </source>
</evidence>
<dbReference type="InterPro" id="IPR036915">
    <property type="entry name" value="Cyclin-like_sf"/>
</dbReference>
<dbReference type="Pfam" id="PF13378">
    <property type="entry name" value="MR_MLE_C"/>
    <property type="match status" value="1"/>
</dbReference>
<evidence type="ECO:0000256" key="2">
    <source>
        <dbReference type="ARBA" id="ARBA00022723"/>
    </source>
</evidence>
<dbReference type="SUPFAM" id="SSF57783">
    <property type="entry name" value="Zinc beta-ribbon"/>
    <property type="match status" value="1"/>
</dbReference>